<protein>
    <submittedName>
        <fullName evidence="1">Uncharacterized protein</fullName>
    </submittedName>
</protein>
<organism evidence="1 2">
    <name type="scientific">Natronosalvus hydrolyticus</name>
    <dbReference type="NCBI Taxonomy" id="2979988"/>
    <lineage>
        <taxon>Archaea</taxon>
        <taxon>Methanobacteriati</taxon>
        <taxon>Methanobacteriota</taxon>
        <taxon>Stenosarchaea group</taxon>
        <taxon>Halobacteria</taxon>
        <taxon>Halobacteriales</taxon>
        <taxon>Natrialbaceae</taxon>
        <taxon>Natronosalvus</taxon>
    </lineage>
</organism>
<sequence>MQDKGIITAYPAMPTFDIENKEITAFEFNQTYLFKQSFDEDGIFQQLGKYYNSNKYGFKVQEEKLSKVNQILNNFFYELEDADQLQKYCLVQNKKAYSSDILRNLVTHQRRWCYDIFLMKDEISVRQAIEKGATPPEKRVLNTGSIQWKIDGS</sequence>
<evidence type="ECO:0000313" key="1">
    <source>
        <dbReference type="EMBL" id="MCU4752628.1"/>
    </source>
</evidence>
<dbReference type="EMBL" id="JAOPJZ010000008">
    <property type="protein sequence ID" value="MCU4752628.1"/>
    <property type="molecule type" value="Genomic_DNA"/>
</dbReference>
<gene>
    <name evidence="1" type="ORF">OB919_11615</name>
</gene>
<accession>A0AAP2Z951</accession>
<name>A0AAP2Z951_9EURY</name>
<dbReference type="Proteomes" id="UP001321047">
    <property type="component" value="Unassembled WGS sequence"/>
</dbReference>
<dbReference type="AlphaFoldDB" id="A0AAP2Z951"/>
<reference evidence="1 2" key="1">
    <citation type="submission" date="2022-09" db="EMBL/GenBank/DDBJ databases">
        <title>Enrichment on poylsaccharides allowed isolation of novel metabolic and taxonomic groups of Haloarchaea.</title>
        <authorList>
            <person name="Sorokin D.Y."/>
            <person name="Elcheninov A.G."/>
            <person name="Khizhniak T.V."/>
            <person name="Kolganova T.V."/>
            <person name="Kublanov I.V."/>
        </authorList>
    </citation>
    <scope>NUCLEOTIDE SEQUENCE [LARGE SCALE GENOMIC DNA]</scope>
    <source>
        <strain evidence="1 2">AArc-curdl1</strain>
    </source>
</reference>
<keyword evidence="2" id="KW-1185">Reference proteome</keyword>
<evidence type="ECO:0000313" key="2">
    <source>
        <dbReference type="Proteomes" id="UP001321047"/>
    </source>
</evidence>
<dbReference type="RefSeq" id="WP_342808958.1">
    <property type="nucleotide sequence ID" value="NZ_JAOPJZ010000008.1"/>
</dbReference>
<proteinExistence type="predicted"/>
<comment type="caution">
    <text evidence="1">The sequence shown here is derived from an EMBL/GenBank/DDBJ whole genome shotgun (WGS) entry which is preliminary data.</text>
</comment>